<evidence type="ECO:0000313" key="1">
    <source>
        <dbReference type="EMBL" id="SDX16278.1"/>
    </source>
</evidence>
<gene>
    <name evidence="1" type="ORF">SAMN05660923_01826</name>
</gene>
<reference evidence="1 2" key="1">
    <citation type="submission" date="2016-10" db="EMBL/GenBank/DDBJ databases">
        <authorList>
            <person name="de Groot N.N."/>
        </authorList>
    </citation>
    <scope>NUCLEOTIDE SEQUENCE [LARGE SCALE GENOMIC DNA]</scope>
    <source>
        <strain evidence="1 2">DSM 23310</strain>
    </source>
</reference>
<evidence type="ECO:0000313" key="2">
    <source>
        <dbReference type="Proteomes" id="UP000198828"/>
    </source>
</evidence>
<dbReference type="AlphaFoldDB" id="A0A1H2ZH55"/>
<protein>
    <submittedName>
        <fullName evidence="1">Uncharacterized protein</fullName>
    </submittedName>
</protein>
<sequence>METMDKRNNQWIIIKFKKKSDRLPNELRIDMDGSVYVDGELYDEKNSKYSNLNVDVEHHNRLSSGEETQKIIEQSKKAKKGEIITIKEEEGPDKKEITTVKF</sequence>
<dbReference type="EMBL" id="FNNG01000007">
    <property type="protein sequence ID" value="SDX16278.1"/>
    <property type="molecule type" value="Genomic_DNA"/>
</dbReference>
<accession>A0A1H2ZH55</accession>
<organism evidence="1 2">
    <name type="scientific">Tepidimicrobium xylanilyticum</name>
    <dbReference type="NCBI Taxonomy" id="1123352"/>
    <lineage>
        <taxon>Bacteria</taxon>
        <taxon>Bacillati</taxon>
        <taxon>Bacillota</taxon>
        <taxon>Tissierellia</taxon>
        <taxon>Tissierellales</taxon>
        <taxon>Tepidimicrobiaceae</taxon>
        <taxon>Tepidimicrobium</taxon>
    </lineage>
</organism>
<keyword evidence="2" id="KW-1185">Reference proteome</keyword>
<dbReference type="Proteomes" id="UP000198828">
    <property type="component" value="Unassembled WGS sequence"/>
</dbReference>
<name>A0A1H2ZH55_9FIRM</name>
<proteinExistence type="predicted"/>